<dbReference type="GO" id="GO:0004713">
    <property type="term" value="F:protein tyrosine kinase activity"/>
    <property type="evidence" value="ECO:0007669"/>
    <property type="project" value="TreeGrafter"/>
</dbReference>
<evidence type="ECO:0000313" key="4">
    <source>
        <dbReference type="Proteomes" id="UP001063350"/>
    </source>
</evidence>
<keyword evidence="4" id="KW-1185">Reference proteome</keyword>
<evidence type="ECO:0000256" key="1">
    <source>
        <dbReference type="ARBA" id="ARBA00022741"/>
    </source>
</evidence>
<dbReference type="InterPro" id="IPR005702">
    <property type="entry name" value="Wzc-like_C"/>
</dbReference>
<dbReference type="Gene3D" id="3.40.50.300">
    <property type="entry name" value="P-loop containing nucleotide triphosphate hydrolases"/>
    <property type="match status" value="1"/>
</dbReference>
<dbReference type="EMBL" id="AP024233">
    <property type="protein sequence ID" value="BCO10113.1"/>
    <property type="molecule type" value="Genomic_DNA"/>
</dbReference>
<dbReference type="SUPFAM" id="SSF52540">
    <property type="entry name" value="P-loop containing nucleoside triphosphate hydrolases"/>
    <property type="match status" value="1"/>
</dbReference>
<keyword evidence="1" id="KW-0547">Nucleotide-binding</keyword>
<dbReference type="GO" id="GO:0005886">
    <property type="term" value="C:plasma membrane"/>
    <property type="evidence" value="ECO:0007669"/>
    <property type="project" value="TreeGrafter"/>
</dbReference>
<keyword evidence="3" id="KW-0418">Kinase</keyword>
<evidence type="ECO:0000256" key="2">
    <source>
        <dbReference type="ARBA" id="ARBA00022840"/>
    </source>
</evidence>
<sequence>MAGNWDERLVNASITNAPVAESFRTLRTRILHPFEGDPPRSLLITSASPGEGKSFVCANLGVVLAQGVDQYALMVDCDLRKPTLHSLFGLPNDRGLVNFLRDRDDVGETILKAGVDKLSLIPAGPPPLNPSELLGSVTMGRLVDELVSRYDDRIILFDSPPMRAASETAILAQHVDGVILVVRWGGSRREYVQDLVDLIGRDKIVGLVFNAYKTNALEAKMFGSYEYQQKYYYAHGR</sequence>
<name>A0A915U2F1_9BACT</name>
<organism evidence="3 4">
    <name type="scientific">Desulfolithobacter dissulfuricans</name>
    <dbReference type="NCBI Taxonomy" id="2795293"/>
    <lineage>
        <taxon>Bacteria</taxon>
        <taxon>Pseudomonadati</taxon>
        <taxon>Thermodesulfobacteriota</taxon>
        <taxon>Desulfobulbia</taxon>
        <taxon>Desulfobulbales</taxon>
        <taxon>Desulfobulbaceae</taxon>
        <taxon>Desulfolithobacter</taxon>
    </lineage>
</organism>
<keyword evidence="2" id="KW-0067">ATP-binding</keyword>
<keyword evidence="3" id="KW-0808">Transferase</keyword>
<dbReference type="PANTHER" id="PTHR32309:SF13">
    <property type="entry name" value="FERRIC ENTEROBACTIN TRANSPORT PROTEIN FEPE"/>
    <property type="match status" value="1"/>
</dbReference>
<accession>A0A915U2F1</accession>
<dbReference type="GO" id="GO:0005524">
    <property type="term" value="F:ATP binding"/>
    <property type="evidence" value="ECO:0007669"/>
    <property type="project" value="UniProtKB-KW"/>
</dbReference>
<dbReference type="AlphaFoldDB" id="A0A915U2F1"/>
<protein>
    <submittedName>
        <fullName evidence="3">Tyrosine-protein kinase YveL</fullName>
    </submittedName>
</protein>
<dbReference type="PANTHER" id="PTHR32309">
    <property type="entry name" value="TYROSINE-PROTEIN KINASE"/>
    <property type="match status" value="1"/>
</dbReference>
<dbReference type="RefSeq" id="WP_267926850.1">
    <property type="nucleotide sequence ID" value="NZ_AP024233.1"/>
</dbReference>
<dbReference type="InterPro" id="IPR050445">
    <property type="entry name" value="Bact_polysacc_biosynth/exp"/>
</dbReference>
<dbReference type="CDD" id="cd05387">
    <property type="entry name" value="BY-kinase"/>
    <property type="match status" value="1"/>
</dbReference>
<dbReference type="Proteomes" id="UP001063350">
    <property type="component" value="Chromosome"/>
</dbReference>
<reference evidence="3" key="1">
    <citation type="submission" date="2020-12" db="EMBL/GenBank/DDBJ databases">
        <title>Desulfobium dissulfuricans gen. nov., sp. nov., a novel mesophilic, sulfate-reducing bacterium isolated from a deep-sea hydrothermal vent.</title>
        <authorList>
            <person name="Hashimoto Y."/>
            <person name="Tame A."/>
            <person name="Sawayama S."/>
            <person name="Miyazaki J."/>
            <person name="Takai K."/>
            <person name="Nakagawa S."/>
        </authorList>
    </citation>
    <scope>NUCLEOTIDE SEQUENCE</scope>
    <source>
        <strain evidence="3">GF1</strain>
    </source>
</reference>
<evidence type="ECO:0000313" key="3">
    <source>
        <dbReference type="EMBL" id="BCO10113.1"/>
    </source>
</evidence>
<dbReference type="KEGG" id="ddu:GF1_24890"/>
<dbReference type="InterPro" id="IPR027417">
    <property type="entry name" value="P-loop_NTPase"/>
</dbReference>
<gene>
    <name evidence="3" type="primary">yveL</name>
    <name evidence="3" type="ORF">GF1_24890</name>
</gene>
<proteinExistence type="predicted"/>
<dbReference type="NCBIfam" id="TIGR01007">
    <property type="entry name" value="eps_fam"/>
    <property type="match status" value="1"/>
</dbReference>